<keyword evidence="2" id="KW-0808">Transferase</keyword>
<organism evidence="2 3">
    <name type="scientific">Actinoallomurus liliacearum</name>
    <dbReference type="NCBI Taxonomy" id="1080073"/>
    <lineage>
        <taxon>Bacteria</taxon>
        <taxon>Bacillati</taxon>
        <taxon>Actinomycetota</taxon>
        <taxon>Actinomycetes</taxon>
        <taxon>Streptosporangiales</taxon>
        <taxon>Thermomonosporaceae</taxon>
        <taxon>Actinoallomurus</taxon>
    </lineage>
</organism>
<name>A0ABP8TYG8_9ACTN</name>
<evidence type="ECO:0000313" key="2">
    <source>
        <dbReference type="EMBL" id="GAA4617347.1"/>
    </source>
</evidence>
<accession>A0ABP8TYG8</accession>
<feature type="compositionally biased region" description="Basic and acidic residues" evidence="1">
    <location>
        <begin position="16"/>
        <end position="35"/>
    </location>
</feature>
<feature type="compositionally biased region" description="Basic and acidic residues" evidence="1">
    <location>
        <begin position="42"/>
        <end position="51"/>
    </location>
</feature>
<dbReference type="Gene3D" id="3.40.50.150">
    <property type="entry name" value="Vaccinia Virus protein VP39"/>
    <property type="match status" value="1"/>
</dbReference>
<feature type="region of interest" description="Disordered" evidence="1">
    <location>
        <begin position="1"/>
        <end position="81"/>
    </location>
</feature>
<evidence type="ECO:0000313" key="3">
    <source>
        <dbReference type="Proteomes" id="UP001500212"/>
    </source>
</evidence>
<dbReference type="Proteomes" id="UP001500212">
    <property type="component" value="Unassembled WGS sequence"/>
</dbReference>
<keyword evidence="2" id="KW-0489">Methyltransferase</keyword>
<comment type="caution">
    <text evidence="2">The sequence shown here is derived from an EMBL/GenBank/DDBJ whole genome shotgun (WGS) entry which is preliminary data.</text>
</comment>
<sequence length="330" mass="36982">MHAHMHDPESADIDNAEGRRQDRLHRHDDPSRPERAGLLAEDPARVPERRSMNRTVDGPQAGETTPQIRFPQPEYDPDRPNPARMYDYYLGGKDNTSADRKAAEEAIKRVPDLRLIARENRKFLQRTVRYLRAVGIRQIIDIGAGLPTLTNTHQVAQKRAPKTRVVYVDNDPLVLANGHALLATNDRTTIIQADLRDPDGIIGHPELKKLIDWEEPVGVLAVAVLHFVRDDEGPYESVAKLRAAMAPGSYLVLSHAELNQQTQHAAKVYDEASAPGVPRAQEEIERFFSGFQLVRPGLVPVSTWRRPGYRALEIPFLGGVGRKPEEVCHG</sequence>
<dbReference type="GO" id="GO:0008168">
    <property type="term" value="F:methyltransferase activity"/>
    <property type="evidence" value="ECO:0007669"/>
    <property type="project" value="UniProtKB-KW"/>
</dbReference>
<protein>
    <submittedName>
        <fullName evidence="2">SAM-dependent methyltransferase</fullName>
    </submittedName>
</protein>
<evidence type="ECO:0000256" key="1">
    <source>
        <dbReference type="SAM" id="MobiDB-lite"/>
    </source>
</evidence>
<dbReference type="InterPro" id="IPR006764">
    <property type="entry name" value="SAM_dep_MeTrfase_SAV2177_type"/>
</dbReference>
<reference evidence="3" key="1">
    <citation type="journal article" date="2019" name="Int. J. Syst. Evol. Microbiol.">
        <title>The Global Catalogue of Microorganisms (GCM) 10K type strain sequencing project: providing services to taxonomists for standard genome sequencing and annotation.</title>
        <authorList>
            <consortium name="The Broad Institute Genomics Platform"/>
            <consortium name="The Broad Institute Genome Sequencing Center for Infectious Disease"/>
            <person name="Wu L."/>
            <person name="Ma J."/>
        </authorList>
    </citation>
    <scope>NUCLEOTIDE SEQUENCE [LARGE SCALE GENOMIC DNA]</scope>
    <source>
        <strain evidence="3">JCM 17938</strain>
    </source>
</reference>
<keyword evidence="3" id="KW-1185">Reference proteome</keyword>
<dbReference type="Pfam" id="PF04672">
    <property type="entry name" value="Methyltransf_19"/>
    <property type="match status" value="1"/>
</dbReference>
<gene>
    <name evidence="2" type="ORF">GCM10023195_77430</name>
</gene>
<dbReference type="GO" id="GO:0032259">
    <property type="term" value="P:methylation"/>
    <property type="evidence" value="ECO:0007669"/>
    <property type="project" value="UniProtKB-KW"/>
</dbReference>
<dbReference type="EMBL" id="BAABHJ010000039">
    <property type="protein sequence ID" value="GAA4617347.1"/>
    <property type="molecule type" value="Genomic_DNA"/>
</dbReference>
<dbReference type="SUPFAM" id="SSF53335">
    <property type="entry name" value="S-adenosyl-L-methionine-dependent methyltransferases"/>
    <property type="match status" value="1"/>
</dbReference>
<proteinExistence type="predicted"/>
<dbReference type="InterPro" id="IPR029063">
    <property type="entry name" value="SAM-dependent_MTases_sf"/>
</dbReference>